<dbReference type="InterPro" id="IPR016024">
    <property type="entry name" value="ARM-type_fold"/>
</dbReference>
<dbReference type="PANTHER" id="PTHR21567">
    <property type="entry name" value="CLASP"/>
    <property type="match status" value="1"/>
</dbReference>
<dbReference type="FunCoup" id="A0A5F8H9U3">
    <property type="interactions" value="6"/>
</dbReference>
<dbReference type="Pfam" id="PF12348">
    <property type="entry name" value="CLASP_N"/>
    <property type="match status" value="1"/>
</dbReference>
<dbReference type="GO" id="GO:0008017">
    <property type="term" value="F:microtubule binding"/>
    <property type="evidence" value="ECO:0000318"/>
    <property type="project" value="GO_Central"/>
</dbReference>
<feature type="compositionally biased region" description="Polar residues" evidence="1">
    <location>
        <begin position="175"/>
        <end position="188"/>
    </location>
</feature>
<dbReference type="Proteomes" id="UP000002280">
    <property type="component" value="Chromosome 1"/>
</dbReference>
<dbReference type="InterPro" id="IPR034085">
    <property type="entry name" value="TOG"/>
</dbReference>
<evidence type="ECO:0000313" key="4">
    <source>
        <dbReference type="Proteomes" id="UP000002280"/>
    </source>
</evidence>
<organism evidence="3 4">
    <name type="scientific">Monodelphis domestica</name>
    <name type="common">Gray short-tailed opossum</name>
    <dbReference type="NCBI Taxonomy" id="13616"/>
    <lineage>
        <taxon>Eukaryota</taxon>
        <taxon>Metazoa</taxon>
        <taxon>Chordata</taxon>
        <taxon>Craniata</taxon>
        <taxon>Vertebrata</taxon>
        <taxon>Euteleostomi</taxon>
        <taxon>Mammalia</taxon>
        <taxon>Metatheria</taxon>
        <taxon>Didelphimorphia</taxon>
        <taxon>Didelphidae</taxon>
        <taxon>Monodelphis</taxon>
    </lineage>
</organism>
<name>A0A5F8H9U3_MONDO</name>
<dbReference type="InterPro" id="IPR024395">
    <property type="entry name" value="CLASP_N_dom"/>
</dbReference>
<dbReference type="GeneTree" id="ENSGT00940000156217"/>
<evidence type="ECO:0000256" key="1">
    <source>
        <dbReference type="SAM" id="MobiDB-lite"/>
    </source>
</evidence>
<dbReference type="SUPFAM" id="SSF48371">
    <property type="entry name" value="ARM repeat"/>
    <property type="match status" value="1"/>
</dbReference>
<accession>A0A5F8H9U3</accession>
<dbReference type="InParanoid" id="A0A5F8H9U3"/>
<feature type="region of interest" description="Disordered" evidence="1">
    <location>
        <begin position="113"/>
        <end position="206"/>
    </location>
</feature>
<evidence type="ECO:0000313" key="3">
    <source>
        <dbReference type="Ensembl" id="ENSMODP00000056781.1"/>
    </source>
</evidence>
<feature type="region of interest" description="Disordered" evidence="1">
    <location>
        <begin position="74"/>
        <end position="98"/>
    </location>
</feature>
<dbReference type="GO" id="GO:0051494">
    <property type="term" value="P:negative regulation of cytoskeleton organization"/>
    <property type="evidence" value="ECO:0007669"/>
    <property type="project" value="UniProtKB-ARBA"/>
</dbReference>
<evidence type="ECO:0000259" key="2">
    <source>
        <dbReference type="SMART" id="SM01349"/>
    </source>
</evidence>
<proteinExistence type="predicted"/>
<reference evidence="3 4" key="1">
    <citation type="journal article" date="2007" name="Nature">
        <title>Genome of the marsupial Monodelphis domestica reveals innovation in non-coding sequences.</title>
        <authorList>
            <person name="Mikkelsen T.S."/>
            <person name="Wakefield M.J."/>
            <person name="Aken B."/>
            <person name="Amemiya C.T."/>
            <person name="Chang J.L."/>
            <person name="Duke S."/>
            <person name="Garber M."/>
            <person name="Gentles A.J."/>
            <person name="Goodstadt L."/>
            <person name="Heger A."/>
            <person name="Jurka J."/>
            <person name="Kamal M."/>
            <person name="Mauceli E."/>
            <person name="Searle S.M."/>
            <person name="Sharpe T."/>
            <person name="Baker M.L."/>
            <person name="Batzer M.A."/>
            <person name="Benos P.V."/>
            <person name="Belov K."/>
            <person name="Clamp M."/>
            <person name="Cook A."/>
            <person name="Cuff J."/>
            <person name="Das R."/>
            <person name="Davidow L."/>
            <person name="Deakin J.E."/>
            <person name="Fazzari M.J."/>
            <person name="Glass J.L."/>
            <person name="Grabherr M."/>
            <person name="Greally J.M."/>
            <person name="Gu W."/>
            <person name="Hore T.A."/>
            <person name="Huttley G.A."/>
            <person name="Kleber M."/>
            <person name="Jirtle R.L."/>
            <person name="Koina E."/>
            <person name="Lee J.T."/>
            <person name="Mahony S."/>
            <person name="Marra M.A."/>
            <person name="Miller R.D."/>
            <person name="Nicholls R.D."/>
            <person name="Oda M."/>
            <person name="Papenfuss A.T."/>
            <person name="Parra Z.E."/>
            <person name="Pollock D.D."/>
            <person name="Ray D.A."/>
            <person name="Schein J.E."/>
            <person name="Speed T.P."/>
            <person name="Thompson K."/>
            <person name="VandeBerg J.L."/>
            <person name="Wade C.M."/>
            <person name="Walker J.A."/>
            <person name="Waters P.D."/>
            <person name="Webber C."/>
            <person name="Weidman J.R."/>
            <person name="Xie X."/>
            <person name="Zody M.C."/>
            <person name="Baldwin J."/>
            <person name="Abdouelleil A."/>
            <person name="Abdulkadir J."/>
            <person name="Abebe A."/>
            <person name="Abera B."/>
            <person name="Abreu J."/>
            <person name="Acer S.C."/>
            <person name="Aftuck L."/>
            <person name="Alexander A."/>
            <person name="An P."/>
            <person name="Anderson E."/>
            <person name="Anderson S."/>
            <person name="Arachi H."/>
            <person name="Azer M."/>
            <person name="Bachantsang P."/>
            <person name="Barry A."/>
            <person name="Bayul T."/>
            <person name="Berlin A."/>
            <person name="Bessette D."/>
            <person name="Bloom T."/>
            <person name="Bloom T."/>
            <person name="Boguslavskiy L."/>
            <person name="Bonnet C."/>
            <person name="Boukhgalter B."/>
            <person name="Bourzgui I."/>
            <person name="Brown A."/>
            <person name="Cahill P."/>
            <person name="Channer S."/>
            <person name="Cheshatsang Y."/>
            <person name="Chuda L."/>
            <person name="Citroen M."/>
            <person name="Collymore A."/>
            <person name="Cooke P."/>
            <person name="Costello M."/>
            <person name="D'Aco K."/>
            <person name="Daza R."/>
            <person name="De Haan G."/>
            <person name="DeGray S."/>
            <person name="DeMaso C."/>
            <person name="Dhargay N."/>
            <person name="Dooley K."/>
            <person name="Dooley E."/>
            <person name="Doricent M."/>
            <person name="Dorje P."/>
            <person name="Dorjee K."/>
            <person name="Dupes A."/>
            <person name="Elong R."/>
            <person name="Falk J."/>
            <person name="Farina A."/>
            <person name="Faro S."/>
            <person name="Ferguson D."/>
            <person name="Fisher S."/>
            <person name="Foley C.D."/>
            <person name="Franke A."/>
            <person name="Friedrich D."/>
            <person name="Gadbois L."/>
            <person name="Gearin G."/>
            <person name="Gearin C.R."/>
            <person name="Giannoukos G."/>
            <person name="Goode T."/>
            <person name="Graham J."/>
            <person name="Grandbois E."/>
            <person name="Grewal S."/>
            <person name="Gyaltsen K."/>
            <person name="Hafez N."/>
            <person name="Hagos B."/>
            <person name="Hall J."/>
            <person name="Henson C."/>
            <person name="Hollinger A."/>
            <person name="Honan T."/>
            <person name="Huard M.D."/>
            <person name="Hughes L."/>
            <person name="Hurhula B."/>
            <person name="Husby M.E."/>
            <person name="Kamat A."/>
            <person name="Kanga B."/>
            <person name="Kashin S."/>
            <person name="Khazanovich D."/>
            <person name="Kisner P."/>
            <person name="Lance K."/>
            <person name="Lara M."/>
            <person name="Lee W."/>
            <person name="Lennon N."/>
            <person name="Letendre F."/>
            <person name="LeVine R."/>
            <person name="Lipovsky A."/>
            <person name="Liu X."/>
            <person name="Liu J."/>
            <person name="Liu S."/>
            <person name="Lokyitsang T."/>
            <person name="Lokyitsang Y."/>
            <person name="Lubonja R."/>
            <person name="Lui A."/>
            <person name="MacDonald P."/>
            <person name="Magnisalis V."/>
            <person name="Maru K."/>
            <person name="Matthews C."/>
            <person name="McCusker W."/>
            <person name="McDonough S."/>
            <person name="Mehta T."/>
            <person name="Meldrim J."/>
            <person name="Meneus L."/>
            <person name="Mihai O."/>
            <person name="Mihalev A."/>
            <person name="Mihova T."/>
            <person name="Mittelman R."/>
            <person name="Mlenga V."/>
            <person name="Montmayeur A."/>
            <person name="Mulrain L."/>
            <person name="Navidi A."/>
            <person name="Naylor J."/>
            <person name="Negash T."/>
            <person name="Nguyen T."/>
            <person name="Nguyen N."/>
            <person name="Nicol R."/>
            <person name="Norbu C."/>
            <person name="Norbu N."/>
            <person name="Novod N."/>
            <person name="O'Neill B."/>
            <person name="Osman S."/>
            <person name="Markiewicz E."/>
            <person name="Oyono O.L."/>
            <person name="Patti C."/>
            <person name="Phunkhang P."/>
            <person name="Pierre F."/>
            <person name="Priest M."/>
            <person name="Raghuraman S."/>
            <person name="Rege F."/>
            <person name="Reyes R."/>
            <person name="Rise C."/>
            <person name="Rogov P."/>
            <person name="Ross K."/>
            <person name="Ryan E."/>
            <person name="Settipalli S."/>
            <person name="Shea T."/>
            <person name="Sherpa N."/>
            <person name="Shi L."/>
            <person name="Shih D."/>
            <person name="Sparrow T."/>
            <person name="Spaulding J."/>
            <person name="Stalker J."/>
            <person name="Stange-Thomann N."/>
            <person name="Stavropoulos S."/>
            <person name="Stone C."/>
            <person name="Strader C."/>
            <person name="Tesfaye S."/>
            <person name="Thomson T."/>
            <person name="Thoulutsang Y."/>
            <person name="Thoulutsang D."/>
            <person name="Topham K."/>
            <person name="Topping I."/>
            <person name="Tsamla T."/>
            <person name="Vassiliev H."/>
            <person name="Vo A."/>
            <person name="Wangchuk T."/>
            <person name="Wangdi T."/>
            <person name="Weiand M."/>
            <person name="Wilkinson J."/>
            <person name="Wilson A."/>
            <person name="Yadav S."/>
            <person name="Young G."/>
            <person name="Yu Q."/>
            <person name="Zembek L."/>
            <person name="Zhong D."/>
            <person name="Zimmer A."/>
            <person name="Zwirko Z."/>
            <person name="Jaffe D.B."/>
            <person name="Alvarez P."/>
            <person name="Brockman W."/>
            <person name="Butler J."/>
            <person name="Chin C."/>
            <person name="Gnerre S."/>
            <person name="MacCallum I."/>
            <person name="Graves J.A."/>
            <person name="Ponting C.P."/>
            <person name="Breen M."/>
            <person name="Samollow P.B."/>
            <person name="Lander E.S."/>
            <person name="Lindblad-Toh K."/>
        </authorList>
    </citation>
    <scope>NUCLEOTIDE SEQUENCE [LARGE SCALE GENOMIC DNA]</scope>
</reference>
<dbReference type="GO" id="GO:0005929">
    <property type="term" value="C:cilium"/>
    <property type="evidence" value="ECO:0000318"/>
    <property type="project" value="GO_Central"/>
</dbReference>
<dbReference type="SMART" id="SM01349">
    <property type="entry name" value="TOG"/>
    <property type="match status" value="1"/>
</dbReference>
<dbReference type="PANTHER" id="PTHR21567:SF42">
    <property type="entry name" value="TOG ARRAY REGULATOR OF AXONEMAL MICROTUBULES PROTEIN 2"/>
    <property type="match status" value="1"/>
</dbReference>
<dbReference type="AlphaFoldDB" id="A0A5F8H9U3"/>
<sequence length="982" mass="108920">NPRSLFLFPAKFRAPVAIYCGSVPRTSAGSGQDYSVLLLCLPIASPKSMREVQKEKQSQLWVRNGDLTSLKTSLASKGWPSRNGHARNMEDVSPKPQPLLPATIREMEANSAALETTQIKDKLKKRRLSEGLPASPRAFLDPGGGSKGPSLKSAIPRSTSQRLPMASRPMPPIQSIPTTPETKGSLDNGSGPLESSKGQPEATPAAQEVQISLQYLHCKDEKMRRSLGGSLIPSILKAEQPTETKSVTLPALASNPTPLPSGQDIFTVQEVPGKRLAQENSPLERTPKSMEKKQKKYVLGRAWYDVVLFFWLTSVILGAKGVPIESRTRLLRYNQVCIVYVQIQVTIAKSAQEKMRLKQMKEMELFRQGREWEERQREKDSLSQSLSSRSMIKEGLIPLHSGGSLSASAKLGSPCRTSLSIILKKRANRSSLPSIPVTSRGPRFTRHASANSLPAVFTGGTPEWEEEEKVESAAKDLRPLSNPEVVLINALQWIESNDWQMKEKGLVTIRRLATCHSDILAERLHDVCLAVMREVINLRSKVSRLAISTLGDLFRTMKKNMDPEAEEIARCLLQKMGDTNEFIQKAAEYSLGAMVENVTLSKSLAALTTGGVHHRNPVVRKCTAEHLWKVLQQIGAEKLLSGTRESTDRLIRTLVKLAQDSNKETRLYGRKMINILMSNSRFDTFLKHSLPSHDLQDVMTAIKQRGVEDNTEPPPVKGRKCSSDCEPAAIPRSLALARNAEMVEQLKELNSLLTSKDDQPRMDGITLLLDHCKNNLDLVTTHLTLIFDAFIPRLQDPNKKVNQYALESFAEMVPYLKENLRPVLIPLVTAISDNLNSKNSSIYGAAEIALDAMIKNMDNVSLLQTFSGRLCFMNGRAMCDLTQRLAGIVTSIYSQKPQAVERHVLPVLWYFLNNMIGNGVLPGHPGNVRPVVCQLIKSLHEQMGSRLQGCAAGQPKPVRKMLQEDKGWELVGGKKNCSPPHF</sequence>
<protein>
    <submittedName>
        <fullName evidence="3">TOG array regulator of axonemal microtubules 2</fullName>
    </submittedName>
</protein>
<dbReference type="Gene3D" id="1.25.10.10">
    <property type="entry name" value="Leucine-rich Repeat Variant"/>
    <property type="match status" value="2"/>
</dbReference>
<gene>
    <name evidence="3" type="primary">TOGARAM2</name>
</gene>
<dbReference type="Bgee" id="ENSMODG00000015539">
    <property type="expression patterns" value="Expressed in spermatid and 8 other cell types or tissues"/>
</dbReference>
<dbReference type="InterPro" id="IPR011989">
    <property type="entry name" value="ARM-like"/>
</dbReference>
<feature type="domain" description="TOG" evidence="2">
    <location>
        <begin position="468"/>
        <end position="711"/>
    </location>
</feature>
<reference evidence="3" key="3">
    <citation type="submission" date="2025-09" db="UniProtKB">
        <authorList>
            <consortium name="Ensembl"/>
        </authorList>
    </citation>
    <scope>IDENTIFICATION</scope>
</reference>
<dbReference type="GO" id="GO:1902904">
    <property type="term" value="P:negative regulation of supramolecular fiber organization"/>
    <property type="evidence" value="ECO:0007669"/>
    <property type="project" value="UniProtKB-ARBA"/>
</dbReference>
<reference evidence="3" key="2">
    <citation type="submission" date="2025-08" db="UniProtKB">
        <authorList>
            <consortium name="Ensembl"/>
        </authorList>
    </citation>
    <scope>IDENTIFICATION</scope>
</reference>
<dbReference type="GO" id="GO:0005881">
    <property type="term" value="C:cytoplasmic microtubule"/>
    <property type="evidence" value="ECO:0000318"/>
    <property type="project" value="GO_Central"/>
</dbReference>
<dbReference type="STRING" id="13616.ENSMODP00000056781"/>
<dbReference type="GO" id="GO:0000226">
    <property type="term" value="P:microtubule cytoskeleton organization"/>
    <property type="evidence" value="ECO:0000318"/>
    <property type="project" value="GO_Central"/>
</dbReference>
<keyword evidence="4" id="KW-1185">Reference proteome</keyword>
<dbReference type="Ensembl" id="ENSMODT00000062327.1">
    <property type="protein sequence ID" value="ENSMODP00000056781.1"/>
    <property type="gene ID" value="ENSMODG00000015539.4"/>
</dbReference>